<dbReference type="InterPro" id="IPR003995">
    <property type="entry name" value="RTX_toxin_determinant-A"/>
</dbReference>
<dbReference type="InterPro" id="IPR013858">
    <property type="entry name" value="Peptidase_M10B_C"/>
</dbReference>
<dbReference type="PROSITE" id="PS00330">
    <property type="entry name" value="HEMOLYSIN_CALCIUM"/>
    <property type="match status" value="4"/>
</dbReference>
<evidence type="ECO:0000256" key="1">
    <source>
        <dbReference type="ARBA" id="ARBA00001913"/>
    </source>
</evidence>
<evidence type="ECO:0000259" key="10">
    <source>
        <dbReference type="Pfam" id="PF00144"/>
    </source>
</evidence>
<proteinExistence type="predicted"/>
<comment type="caution">
    <text evidence="12">The sequence shown here is derived from an EMBL/GenBank/DDBJ whole genome shotgun (WGS) entry which is preliminary data.</text>
</comment>
<dbReference type="InterPro" id="IPR001466">
    <property type="entry name" value="Beta-lactam-related"/>
</dbReference>
<dbReference type="Gene3D" id="3.40.710.10">
    <property type="entry name" value="DD-peptidase/beta-lactamase superfamily"/>
    <property type="match status" value="1"/>
</dbReference>
<dbReference type="GO" id="GO:0016020">
    <property type="term" value="C:membrane"/>
    <property type="evidence" value="ECO:0007669"/>
    <property type="project" value="UniProtKB-SubCell"/>
</dbReference>
<evidence type="ECO:0000256" key="4">
    <source>
        <dbReference type="ARBA" id="ARBA00022525"/>
    </source>
</evidence>
<evidence type="ECO:0000256" key="6">
    <source>
        <dbReference type="ARBA" id="ARBA00022737"/>
    </source>
</evidence>
<dbReference type="Pfam" id="PF00144">
    <property type="entry name" value="Beta-lactamase"/>
    <property type="match status" value="1"/>
</dbReference>
<organism evidence="12 13">
    <name type="scientific">Tritonibacter aquimaris</name>
    <dbReference type="NCBI Taxonomy" id="2663379"/>
    <lineage>
        <taxon>Bacteria</taxon>
        <taxon>Pseudomonadati</taxon>
        <taxon>Pseudomonadota</taxon>
        <taxon>Alphaproteobacteria</taxon>
        <taxon>Rhodobacterales</taxon>
        <taxon>Paracoccaceae</taxon>
        <taxon>Tritonibacter</taxon>
    </lineage>
</organism>
<name>A0A844AMU6_9RHOB</name>
<dbReference type="Proteomes" id="UP000436694">
    <property type="component" value="Unassembled WGS sequence"/>
</dbReference>
<keyword evidence="7" id="KW-0843">Virulence</keyword>
<dbReference type="GO" id="GO:0090729">
    <property type="term" value="F:toxin activity"/>
    <property type="evidence" value="ECO:0007669"/>
    <property type="project" value="UniProtKB-KW"/>
</dbReference>
<dbReference type="InterPro" id="IPR012338">
    <property type="entry name" value="Beta-lactam/transpept-like"/>
</dbReference>
<keyword evidence="12" id="KW-0378">Hydrolase</keyword>
<dbReference type="SUPFAM" id="SSF56601">
    <property type="entry name" value="beta-lactamase/transpeptidase-like"/>
    <property type="match status" value="1"/>
</dbReference>
<dbReference type="PRINTS" id="PR00313">
    <property type="entry name" value="CABNDNGRPT"/>
</dbReference>
<dbReference type="PANTHER" id="PTHR46825:SF7">
    <property type="entry name" value="D-ALANYL-D-ALANINE CARBOXYPEPTIDASE"/>
    <property type="match status" value="1"/>
</dbReference>
<keyword evidence="5" id="KW-0800">Toxin</keyword>
<gene>
    <name evidence="12" type="ORF">GG681_01615</name>
</gene>
<evidence type="ECO:0000313" key="12">
    <source>
        <dbReference type="EMBL" id="MQY41323.1"/>
    </source>
</evidence>
<evidence type="ECO:0000256" key="9">
    <source>
        <dbReference type="SAM" id="MobiDB-lite"/>
    </source>
</evidence>
<dbReference type="Pfam" id="PF00353">
    <property type="entry name" value="HemolysinCabind"/>
    <property type="match status" value="3"/>
</dbReference>
<evidence type="ECO:0000256" key="3">
    <source>
        <dbReference type="ARBA" id="ARBA00004613"/>
    </source>
</evidence>
<evidence type="ECO:0000256" key="8">
    <source>
        <dbReference type="ARBA" id="ARBA00023136"/>
    </source>
</evidence>
<keyword evidence="13" id="KW-1185">Reference proteome</keyword>
<keyword evidence="4" id="KW-0964">Secreted</keyword>
<dbReference type="InterPro" id="IPR011049">
    <property type="entry name" value="Serralysin-like_metalloprot_C"/>
</dbReference>
<dbReference type="GO" id="GO:0016787">
    <property type="term" value="F:hydrolase activity"/>
    <property type="evidence" value="ECO:0007669"/>
    <property type="project" value="UniProtKB-KW"/>
</dbReference>
<comment type="subcellular location">
    <subcellularLocation>
        <location evidence="2">Membrane</location>
    </subcellularLocation>
    <subcellularLocation>
        <location evidence="3">Secreted</location>
    </subcellularLocation>
</comment>
<evidence type="ECO:0000313" key="13">
    <source>
        <dbReference type="Proteomes" id="UP000436694"/>
    </source>
</evidence>
<dbReference type="InterPro" id="IPR001343">
    <property type="entry name" value="Hemolysn_Ca-bd"/>
</dbReference>
<keyword evidence="6" id="KW-0677">Repeat</keyword>
<dbReference type="RefSeq" id="WP_153544397.1">
    <property type="nucleotide sequence ID" value="NZ_WIXK01000001.1"/>
</dbReference>
<dbReference type="GO" id="GO:0005615">
    <property type="term" value="C:extracellular space"/>
    <property type="evidence" value="ECO:0007669"/>
    <property type="project" value="InterPro"/>
</dbReference>
<dbReference type="Pfam" id="PF08548">
    <property type="entry name" value="Peptidase_M10_C"/>
    <property type="match status" value="1"/>
</dbReference>
<dbReference type="InterPro" id="IPR050491">
    <property type="entry name" value="AmpC-like"/>
</dbReference>
<evidence type="ECO:0000256" key="5">
    <source>
        <dbReference type="ARBA" id="ARBA00022656"/>
    </source>
</evidence>
<comment type="cofactor">
    <cofactor evidence="1">
        <name>Ca(2+)</name>
        <dbReference type="ChEBI" id="CHEBI:29108"/>
    </cofactor>
</comment>
<dbReference type="InterPro" id="IPR018511">
    <property type="entry name" value="Hemolysin-typ_Ca-bd_CS"/>
</dbReference>
<dbReference type="PRINTS" id="PR01488">
    <property type="entry name" value="RTXTOXINA"/>
</dbReference>
<reference evidence="12 13" key="1">
    <citation type="submission" date="2019-10" db="EMBL/GenBank/DDBJ databases">
        <title>Epibacterium sp. nov., isolated from seawater.</title>
        <authorList>
            <person name="Zhang X."/>
            <person name="Li N."/>
        </authorList>
    </citation>
    <scope>NUCLEOTIDE SEQUENCE [LARGE SCALE GENOMIC DNA]</scope>
    <source>
        <strain evidence="12 13">SM1969</strain>
    </source>
</reference>
<feature type="domain" description="Peptidase M10 serralysin C-terminal" evidence="11">
    <location>
        <begin position="556"/>
        <end position="610"/>
    </location>
</feature>
<dbReference type="AlphaFoldDB" id="A0A844AMU6"/>
<evidence type="ECO:0000256" key="2">
    <source>
        <dbReference type="ARBA" id="ARBA00004370"/>
    </source>
</evidence>
<dbReference type="EMBL" id="WIXK01000001">
    <property type="protein sequence ID" value="MQY41323.1"/>
    <property type="molecule type" value="Genomic_DNA"/>
</dbReference>
<dbReference type="SUPFAM" id="SSF51120">
    <property type="entry name" value="beta-Roll"/>
    <property type="match status" value="2"/>
</dbReference>
<evidence type="ECO:0000256" key="7">
    <source>
        <dbReference type="ARBA" id="ARBA00023026"/>
    </source>
</evidence>
<feature type="region of interest" description="Disordered" evidence="9">
    <location>
        <begin position="527"/>
        <end position="559"/>
    </location>
</feature>
<keyword evidence="8" id="KW-0472">Membrane</keyword>
<accession>A0A844AMU6</accession>
<sequence>MAFFSPQLLSLNPQMVADSLTGENGAPGALISVSDGTRFAAVASGLSDLDGTPAQSDQSFQIGSQSKIMSALVVLQLAEEGLIDLDVPFANYIDPALISGVVNADRATVQQALTMKTGIPNYTEVERADGTSMDDFFVDHPDEVFDGEEILELVQGLPAVAELGSEYYYSNTNYFYLSMVIEAVTGKDLGAVFDERIFAPLGMSDSYVNDFRDDPKEWGSFLEDDDEIYDVSGVLSDNNGAGGVVSTLKDMTTFFQALLVDQTLVSDSILETMTDFDNGSLDPNGIIFNSGLVKIEIDGLGTFVGFSGGTIGTDSATYLHVESGRIISGAINRADVDASATNGVLATAALTAGDAAWADTSSGSQFTIDEVSAADVDIVTSDGLSELHAADAHLKLDANLRSMDADDFMFTDGSQLMLGSRAGDELRTTAQTDDQLRGFGGADLLSAGRGDDLLLGGWGADTLKAGYGDDELRGGSGNDQLFGARGDDNLFGGRGDDSLFGGRGDDLMRAGRGDDLLMGRQGQDRLFGGRGDDQLNGGNGSDTLFGGSGDDALDGGRGDDRLVGGKGEDVLRGGADEDVFVFRASERDGTAELDTIVDFVEGVDQLRLQDRSIVAQSIEEDGLLLTLDGDGDIILLQGLSSELDLSLI</sequence>
<dbReference type="Gene3D" id="2.150.10.10">
    <property type="entry name" value="Serralysin-like metalloprotease, C-terminal"/>
    <property type="match status" value="3"/>
</dbReference>
<evidence type="ECO:0000259" key="11">
    <source>
        <dbReference type="Pfam" id="PF08548"/>
    </source>
</evidence>
<dbReference type="PANTHER" id="PTHR46825">
    <property type="entry name" value="D-ALANYL-D-ALANINE-CARBOXYPEPTIDASE/ENDOPEPTIDASE AMPH"/>
    <property type="match status" value="1"/>
</dbReference>
<protein>
    <submittedName>
        <fullName evidence="12">Serine hydrolase</fullName>
    </submittedName>
</protein>
<feature type="domain" description="Beta-lactamase-related" evidence="10">
    <location>
        <begin position="20"/>
        <end position="324"/>
    </location>
</feature>
<dbReference type="GO" id="GO:0005509">
    <property type="term" value="F:calcium ion binding"/>
    <property type="evidence" value="ECO:0007669"/>
    <property type="project" value="InterPro"/>
</dbReference>